<dbReference type="AlphaFoldDB" id="A0A438EMR5"/>
<dbReference type="Pfam" id="PF07727">
    <property type="entry name" value="RVT_2"/>
    <property type="match status" value="1"/>
</dbReference>
<proteinExistence type="predicted"/>
<accession>A0A438EMR5</accession>
<feature type="domain" description="Reverse transcriptase Ty1/copia-type" evidence="1">
    <location>
        <begin position="3"/>
        <end position="99"/>
    </location>
</feature>
<protein>
    <submittedName>
        <fullName evidence="2">Retrovirus-related Pol polyprotein from transposon RE2</fullName>
    </submittedName>
</protein>
<sequence>MRKRKVGCKWVFTTMIRADGTLERYKARQVAKGYTQTHGIDYHENFASMAKMNAIWIIVSLATNLDWHGDLEDEVYMEVPLGLKEKFEKGKVCRLKKALNNHLEPGLEDLQRQ</sequence>
<organism evidence="2 3">
    <name type="scientific">Vitis vinifera</name>
    <name type="common">Grape</name>
    <dbReference type="NCBI Taxonomy" id="29760"/>
    <lineage>
        <taxon>Eukaryota</taxon>
        <taxon>Viridiplantae</taxon>
        <taxon>Streptophyta</taxon>
        <taxon>Embryophyta</taxon>
        <taxon>Tracheophyta</taxon>
        <taxon>Spermatophyta</taxon>
        <taxon>Magnoliopsida</taxon>
        <taxon>eudicotyledons</taxon>
        <taxon>Gunneridae</taxon>
        <taxon>Pentapetalae</taxon>
        <taxon>rosids</taxon>
        <taxon>Vitales</taxon>
        <taxon>Vitaceae</taxon>
        <taxon>Viteae</taxon>
        <taxon>Vitis</taxon>
    </lineage>
</organism>
<dbReference type="InterPro" id="IPR013103">
    <property type="entry name" value="RVT_2"/>
</dbReference>
<comment type="caution">
    <text evidence="2">The sequence shown here is derived from an EMBL/GenBank/DDBJ whole genome shotgun (WGS) entry which is preliminary data.</text>
</comment>
<evidence type="ECO:0000313" key="3">
    <source>
        <dbReference type="Proteomes" id="UP000288805"/>
    </source>
</evidence>
<dbReference type="Proteomes" id="UP000288805">
    <property type="component" value="Unassembled WGS sequence"/>
</dbReference>
<gene>
    <name evidence="2" type="primary">RE2_1278</name>
    <name evidence="2" type="ORF">CK203_091219</name>
</gene>
<reference evidence="2 3" key="1">
    <citation type="journal article" date="2018" name="PLoS Genet.">
        <title>Population sequencing reveals clonal diversity and ancestral inbreeding in the grapevine cultivar Chardonnay.</title>
        <authorList>
            <person name="Roach M.J."/>
            <person name="Johnson D.L."/>
            <person name="Bohlmann J."/>
            <person name="van Vuuren H.J."/>
            <person name="Jones S.J."/>
            <person name="Pretorius I.S."/>
            <person name="Schmidt S.A."/>
            <person name="Borneman A.R."/>
        </authorList>
    </citation>
    <scope>NUCLEOTIDE SEQUENCE [LARGE SCALE GENOMIC DNA]</scope>
    <source>
        <strain evidence="3">cv. Chardonnay</strain>
        <tissue evidence="2">Leaf</tissue>
    </source>
</reference>
<evidence type="ECO:0000259" key="1">
    <source>
        <dbReference type="Pfam" id="PF07727"/>
    </source>
</evidence>
<dbReference type="EMBL" id="QGNW01001238">
    <property type="protein sequence ID" value="RVW48928.1"/>
    <property type="molecule type" value="Genomic_DNA"/>
</dbReference>
<evidence type="ECO:0000313" key="2">
    <source>
        <dbReference type="EMBL" id="RVW48928.1"/>
    </source>
</evidence>
<name>A0A438EMR5_VITVI</name>